<dbReference type="PANTHER" id="PTHR21240:SF19">
    <property type="entry name" value="CATALYTIC_ HYDROLASE"/>
    <property type="match status" value="1"/>
</dbReference>
<dbReference type="Proteomes" id="UP000177152">
    <property type="component" value="Unassembled WGS sequence"/>
</dbReference>
<keyword evidence="1" id="KW-0456">Lyase</keyword>
<proteinExistence type="predicted"/>
<accession>A0A1G2K5D8</accession>
<evidence type="ECO:0000313" key="3">
    <source>
        <dbReference type="EMBL" id="OGZ94654.1"/>
    </source>
</evidence>
<dbReference type="PANTHER" id="PTHR21240">
    <property type="entry name" value="2-AMINO-3-CARBOXYLMUCONATE-6-SEMIALDEHYDE DECARBOXYLASE"/>
    <property type="match status" value="1"/>
</dbReference>
<comment type="caution">
    <text evidence="3">The sequence shown here is derived from an EMBL/GenBank/DDBJ whole genome shotgun (WGS) entry which is preliminary data.</text>
</comment>
<dbReference type="GO" id="GO:0016787">
    <property type="term" value="F:hydrolase activity"/>
    <property type="evidence" value="ECO:0007669"/>
    <property type="project" value="InterPro"/>
</dbReference>
<dbReference type="Pfam" id="PF04909">
    <property type="entry name" value="Amidohydro_2"/>
    <property type="match status" value="1"/>
</dbReference>
<dbReference type="InterPro" id="IPR006680">
    <property type="entry name" value="Amidohydro-rel"/>
</dbReference>
<dbReference type="CDD" id="cd01292">
    <property type="entry name" value="metallo-dependent_hydrolases"/>
    <property type="match status" value="1"/>
</dbReference>
<dbReference type="GO" id="GO:0016831">
    <property type="term" value="F:carboxy-lyase activity"/>
    <property type="evidence" value="ECO:0007669"/>
    <property type="project" value="InterPro"/>
</dbReference>
<sequence length="251" mass="28263">MVIDFHCHFGKNPKPLNFQKEEDTTAGDIVAAQKRSGIDYSTAIPFSAAYREDLEVANGMMMALRAETLLPFVWLNPYFLRMHDRRGTDEVLLIDLIIKNNVRGIKVHPVCDAYYPTSRLLGPVFEIARETELPLLWHTGWGSFGDARYVEELAEVYGDVQIVIGHMVDQNAPGIAKRFQNVYLETSYCSGPRRLAGIVNMLGSERILFGSDFPAGDLLFQKTLVECAKIPDKDKENILGLNAKRLLNIKS</sequence>
<dbReference type="Gene3D" id="3.20.20.140">
    <property type="entry name" value="Metal-dependent hydrolases"/>
    <property type="match status" value="1"/>
</dbReference>
<gene>
    <name evidence="3" type="ORF">A2633_01390</name>
</gene>
<dbReference type="InterPro" id="IPR032465">
    <property type="entry name" value="ACMSD"/>
</dbReference>
<reference evidence="3 4" key="1">
    <citation type="journal article" date="2016" name="Nat. Commun.">
        <title>Thousands of microbial genomes shed light on interconnected biogeochemical processes in an aquifer system.</title>
        <authorList>
            <person name="Anantharaman K."/>
            <person name="Brown C.T."/>
            <person name="Hug L.A."/>
            <person name="Sharon I."/>
            <person name="Castelle C.J."/>
            <person name="Probst A.J."/>
            <person name="Thomas B.C."/>
            <person name="Singh A."/>
            <person name="Wilkins M.J."/>
            <person name="Karaoz U."/>
            <person name="Brodie E.L."/>
            <person name="Williams K.H."/>
            <person name="Hubbard S.S."/>
            <person name="Banfield J.F."/>
        </authorList>
    </citation>
    <scope>NUCLEOTIDE SEQUENCE [LARGE SCALE GENOMIC DNA]</scope>
</reference>
<dbReference type="SUPFAM" id="SSF51556">
    <property type="entry name" value="Metallo-dependent hydrolases"/>
    <property type="match status" value="1"/>
</dbReference>
<evidence type="ECO:0000313" key="4">
    <source>
        <dbReference type="Proteomes" id="UP000177152"/>
    </source>
</evidence>
<dbReference type="EMBL" id="MHQC01000032">
    <property type="protein sequence ID" value="OGZ94654.1"/>
    <property type="molecule type" value="Genomic_DNA"/>
</dbReference>
<organism evidence="3 4">
    <name type="scientific">Candidatus Sungbacteria bacterium RIFCSPHIGHO2_01_FULL_47_32</name>
    <dbReference type="NCBI Taxonomy" id="1802264"/>
    <lineage>
        <taxon>Bacteria</taxon>
        <taxon>Candidatus Sungiibacteriota</taxon>
    </lineage>
</organism>
<protein>
    <recommendedName>
        <fullName evidence="2">Amidohydrolase-related domain-containing protein</fullName>
    </recommendedName>
</protein>
<evidence type="ECO:0000259" key="2">
    <source>
        <dbReference type="Pfam" id="PF04909"/>
    </source>
</evidence>
<feature type="domain" description="Amidohydrolase-related" evidence="2">
    <location>
        <begin position="94"/>
        <end position="248"/>
    </location>
</feature>
<dbReference type="InterPro" id="IPR032466">
    <property type="entry name" value="Metal_Hydrolase"/>
</dbReference>
<name>A0A1G2K5D8_9BACT</name>
<dbReference type="AlphaFoldDB" id="A0A1G2K5D8"/>
<evidence type="ECO:0000256" key="1">
    <source>
        <dbReference type="ARBA" id="ARBA00023239"/>
    </source>
</evidence>